<evidence type="ECO:0000313" key="3">
    <source>
        <dbReference type="EMBL" id="PVE49546.1"/>
    </source>
</evidence>
<sequence length="314" mass="34508">MPSPSDSRTPIRPEEICVIANPKSGRNSRDKAAIDRAMAVLGPGARLRRWSAESGLEDEVRQAVAEGYRIIVAAGGDGTVTGVAQALIGTGVPMGVLPLGTFNYFARGLGLPQEPEAAARAILNGSPHRISVGVVNGQVFLNNASLGLYPKALRERETAYKRWGRSRLMAHVALLRTLYRFQRPHRLTIETDDGARMEIRTPLVFAARSAYQVDYFGLDGREAISADQFAVYIARDGSRWHLFRMALRLATGSMKAGRDIDLITPRQMRIATRASQPYVAYDGEKRRMPAPLEFKILDDALAIIRPDPADRIAA</sequence>
<evidence type="ECO:0000259" key="2">
    <source>
        <dbReference type="PROSITE" id="PS50146"/>
    </source>
</evidence>
<accession>A0A2T7UYC7</accession>
<evidence type="ECO:0000256" key="1">
    <source>
        <dbReference type="SAM" id="MobiDB-lite"/>
    </source>
</evidence>
<dbReference type="Pfam" id="PF00781">
    <property type="entry name" value="DAGK_cat"/>
    <property type="match status" value="1"/>
</dbReference>
<dbReference type="Gene3D" id="2.60.200.40">
    <property type="match status" value="1"/>
</dbReference>
<dbReference type="InterPro" id="IPR001206">
    <property type="entry name" value="Diacylglycerol_kinase_cat_dom"/>
</dbReference>
<dbReference type="SMART" id="SM00046">
    <property type="entry name" value="DAGKc"/>
    <property type="match status" value="1"/>
</dbReference>
<name>A0A2T7UYC7_9RHOB</name>
<dbReference type="InterPro" id="IPR050187">
    <property type="entry name" value="Lipid_Phosphate_FormReg"/>
</dbReference>
<evidence type="ECO:0000313" key="4">
    <source>
        <dbReference type="Proteomes" id="UP000244810"/>
    </source>
</evidence>
<dbReference type="PROSITE" id="PS50146">
    <property type="entry name" value="DAGK"/>
    <property type="match status" value="1"/>
</dbReference>
<dbReference type="InterPro" id="IPR016064">
    <property type="entry name" value="NAD/diacylglycerol_kinase_sf"/>
</dbReference>
<reference evidence="3 4" key="1">
    <citation type="journal article" date="2011" name="Syst. Appl. Microbiol.">
        <title>Defluviimonas denitrificans gen. nov., sp. nov., and Pararhodobacter aggregans gen. nov., sp. nov., non-phototrophic Rhodobacteraceae from the biofilter of a marine aquaculture.</title>
        <authorList>
            <person name="Foesel B.U."/>
            <person name="Drake H.L."/>
            <person name="Schramm A."/>
        </authorList>
    </citation>
    <scope>NUCLEOTIDE SEQUENCE [LARGE SCALE GENOMIC DNA]</scope>
    <source>
        <strain evidence="3 4">D1-19</strain>
    </source>
</reference>
<feature type="domain" description="DAGKc" evidence="2">
    <location>
        <begin position="11"/>
        <end position="139"/>
    </location>
</feature>
<comment type="caution">
    <text evidence="3">The sequence shown here is derived from an EMBL/GenBank/DDBJ whole genome shotgun (WGS) entry which is preliminary data.</text>
</comment>
<dbReference type="GO" id="GO:0016301">
    <property type="term" value="F:kinase activity"/>
    <property type="evidence" value="ECO:0007669"/>
    <property type="project" value="InterPro"/>
</dbReference>
<dbReference type="OrthoDB" id="9815110at2"/>
<dbReference type="SUPFAM" id="SSF111331">
    <property type="entry name" value="NAD kinase/diacylglycerol kinase-like"/>
    <property type="match status" value="1"/>
</dbReference>
<organism evidence="3 4">
    <name type="scientific">Pararhodobacter aggregans</name>
    <dbReference type="NCBI Taxonomy" id="404875"/>
    <lineage>
        <taxon>Bacteria</taxon>
        <taxon>Pseudomonadati</taxon>
        <taxon>Pseudomonadota</taxon>
        <taxon>Alphaproteobacteria</taxon>
        <taxon>Rhodobacterales</taxon>
        <taxon>Paracoccaceae</taxon>
        <taxon>Pararhodobacter</taxon>
    </lineage>
</organism>
<keyword evidence="4" id="KW-1185">Reference proteome</keyword>
<feature type="region of interest" description="Disordered" evidence="1">
    <location>
        <begin position="1"/>
        <end position="29"/>
    </location>
</feature>
<dbReference type="Gene3D" id="3.40.50.10330">
    <property type="entry name" value="Probable inorganic polyphosphate/atp-NAD kinase, domain 1"/>
    <property type="match status" value="1"/>
</dbReference>
<proteinExistence type="predicted"/>
<dbReference type="RefSeq" id="WP_107750050.1">
    <property type="nucleotide sequence ID" value="NZ_QBKF01000001.1"/>
</dbReference>
<dbReference type="EMBL" id="QDDR01000001">
    <property type="protein sequence ID" value="PVE49546.1"/>
    <property type="molecule type" value="Genomic_DNA"/>
</dbReference>
<gene>
    <name evidence="3" type="ORF">DDE23_03880</name>
</gene>
<dbReference type="PANTHER" id="PTHR12358">
    <property type="entry name" value="SPHINGOSINE KINASE"/>
    <property type="match status" value="1"/>
</dbReference>
<dbReference type="PANTHER" id="PTHR12358:SF54">
    <property type="entry name" value="SPHINGOSINE KINASE RELATED PROTEIN"/>
    <property type="match status" value="1"/>
</dbReference>
<dbReference type="InterPro" id="IPR017438">
    <property type="entry name" value="ATP-NAD_kinase_N"/>
</dbReference>
<dbReference type="AlphaFoldDB" id="A0A2T7UYC7"/>
<protein>
    <recommendedName>
        <fullName evidence="2">DAGKc domain-containing protein</fullName>
    </recommendedName>
</protein>
<dbReference type="Proteomes" id="UP000244810">
    <property type="component" value="Unassembled WGS sequence"/>
</dbReference>